<dbReference type="RefSeq" id="WP_209997156.1">
    <property type="nucleotide sequence ID" value="NZ_BAAAJY010000019.1"/>
</dbReference>
<keyword evidence="1" id="KW-0472">Membrane</keyword>
<name>A0ABS4XCM0_9MICC</name>
<protein>
    <recommendedName>
        <fullName evidence="4">ABC transporter permease</fullName>
    </recommendedName>
</protein>
<accession>A0ABS4XCM0</accession>
<keyword evidence="1" id="KW-0812">Transmembrane</keyword>
<reference evidence="2 3" key="1">
    <citation type="submission" date="2021-03" db="EMBL/GenBank/DDBJ databases">
        <title>Sequencing the genomes of 1000 actinobacteria strains.</title>
        <authorList>
            <person name="Klenk H.-P."/>
        </authorList>
    </citation>
    <scope>NUCLEOTIDE SEQUENCE [LARGE SCALE GENOMIC DNA]</scope>
    <source>
        <strain evidence="2 3">DSM 15797</strain>
    </source>
</reference>
<dbReference type="EMBL" id="JAGIOF010000001">
    <property type="protein sequence ID" value="MBP2386205.1"/>
    <property type="molecule type" value="Genomic_DNA"/>
</dbReference>
<gene>
    <name evidence="2" type="ORF">JOF47_001716</name>
</gene>
<comment type="caution">
    <text evidence="2">The sequence shown here is derived from an EMBL/GenBank/DDBJ whole genome shotgun (WGS) entry which is preliminary data.</text>
</comment>
<organism evidence="2 3">
    <name type="scientific">Paeniglutamicibacter kerguelensis</name>
    <dbReference type="NCBI Taxonomy" id="254788"/>
    <lineage>
        <taxon>Bacteria</taxon>
        <taxon>Bacillati</taxon>
        <taxon>Actinomycetota</taxon>
        <taxon>Actinomycetes</taxon>
        <taxon>Micrococcales</taxon>
        <taxon>Micrococcaceae</taxon>
        <taxon>Paeniglutamicibacter</taxon>
    </lineage>
</organism>
<evidence type="ECO:0000256" key="1">
    <source>
        <dbReference type="SAM" id="Phobius"/>
    </source>
</evidence>
<dbReference type="Proteomes" id="UP001296993">
    <property type="component" value="Unassembled WGS sequence"/>
</dbReference>
<feature type="transmembrane region" description="Helical" evidence="1">
    <location>
        <begin position="20"/>
        <end position="43"/>
    </location>
</feature>
<evidence type="ECO:0000313" key="2">
    <source>
        <dbReference type="EMBL" id="MBP2386205.1"/>
    </source>
</evidence>
<sequence>MIDPAREYFVGSKRRASWAVAFGVSLSALVCGAIALFNAGIVADENNLTSNPQSALWLMYGIGVAGLLVTLPGWLASRATDTQRQNG</sequence>
<keyword evidence="3" id="KW-1185">Reference proteome</keyword>
<keyword evidence="1" id="KW-1133">Transmembrane helix</keyword>
<evidence type="ECO:0000313" key="3">
    <source>
        <dbReference type="Proteomes" id="UP001296993"/>
    </source>
</evidence>
<feature type="transmembrane region" description="Helical" evidence="1">
    <location>
        <begin position="55"/>
        <end position="76"/>
    </location>
</feature>
<proteinExistence type="predicted"/>
<evidence type="ECO:0008006" key="4">
    <source>
        <dbReference type="Google" id="ProtNLM"/>
    </source>
</evidence>